<feature type="transmembrane region" description="Helical" evidence="8">
    <location>
        <begin position="260"/>
        <end position="280"/>
    </location>
</feature>
<evidence type="ECO:0000256" key="1">
    <source>
        <dbReference type="ARBA" id="ARBA00004651"/>
    </source>
</evidence>
<dbReference type="PANTHER" id="PTHR43045">
    <property type="entry name" value="SHIKIMATE TRANSPORTER"/>
    <property type="match status" value="1"/>
</dbReference>
<evidence type="ECO:0000256" key="5">
    <source>
        <dbReference type="ARBA" id="ARBA00022989"/>
    </source>
</evidence>
<keyword evidence="6 8" id="KW-0472">Membrane</keyword>
<evidence type="ECO:0000313" key="11">
    <source>
        <dbReference type="EMBL" id="MBB5472575.1"/>
    </source>
</evidence>
<dbReference type="Pfam" id="PF07690">
    <property type="entry name" value="MFS_1"/>
    <property type="match status" value="1"/>
</dbReference>
<protein>
    <submittedName>
        <fullName evidence="11">MFS family permease</fullName>
    </submittedName>
    <submittedName>
        <fullName evidence="10">MFS transporter</fullName>
    </submittedName>
</protein>
<evidence type="ECO:0000313" key="13">
    <source>
        <dbReference type="Proteomes" id="UP000564629"/>
    </source>
</evidence>
<evidence type="ECO:0000256" key="4">
    <source>
        <dbReference type="ARBA" id="ARBA00022692"/>
    </source>
</evidence>
<dbReference type="GO" id="GO:0022857">
    <property type="term" value="F:transmembrane transporter activity"/>
    <property type="evidence" value="ECO:0007669"/>
    <property type="project" value="InterPro"/>
</dbReference>
<dbReference type="Proteomes" id="UP000564629">
    <property type="component" value="Unassembled WGS sequence"/>
</dbReference>
<feature type="compositionally biased region" description="Low complexity" evidence="7">
    <location>
        <begin position="1"/>
        <end position="12"/>
    </location>
</feature>
<feature type="domain" description="Major facilitator superfamily (MFS) profile" evidence="9">
    <location>
        <begin position="30"/>
        <end position="440"/>
    </location>
</feature>
<reference evidence="11 13" key="2">
    <citation type="submission" date="2020-08" db="EMBL/GenBank/DDBJ databases">
        <title>Sequencing the genomes of 1000 actinobacteria strains.</title>
        <authorList>
            <person name="Klenk H.-P."/>
        </authorList>
    </citation>
    <scope>NUCLEOTIDE SEQUENCE [LARGE SCALE GENOMIC DNA]</scope>
    <source>
        <strain evidence="11 13">DSM 9581</strain>
    </source>
</reference>
<comment type="subcellular location">
    <subcellularLocation>
        <location evidence="1">Cell membrane</location>
        <topology evidence="1">Multi-pass membrane protein</topology>
    </subcellularLocation>
</comment>
<evidence type="ECO:0000256" key="6">
    <source>
        <dbReference type="ARBA" id="ARBA00023136"/>
    </source>
</evidence>
<feature type="transmembrane region" description="Helical" evidence="8">
    <location>
        <begin position="393"/>
        <end position="412"/>
    </location>
</feature>
<feature type="transmembrane region" description="Helical" evidence="8">
    <location>
        <begin position="347"/>
        <end position="372"/>
    </location>
</feature>
<dbReference type="OrthoDB" id="8953821at2"/>
<dbReference type="InterPro" id="IPR011701">
    <property type="entry name" value="MFS"/>
</dbReference>
<dbReference type="AlphaFoldDB" id="A0A511FFP3"/>
<reference evidence="10 12" key="1">
    <citation type="submission" date="2019-07" db="EMBL/GenBank/DDBJ databases">
        <title>Whole genome shotgun sequence of Cellulomonas hominis NBRC 16055.</title>
        <authorList>
            <person name="Hosoyama A."/>
            <person name="Uohara A."/>
            <person name="Ohji S."/>
            <person name="Ichikawa N."/>
        </authorList>
    </citation>
    <scope>NUCLEOTIDE SEQUENCE [LARGE SCALE GENOMIC DNA]</scope>
    <source>
        <strain evidence="10 12">NBRC 16055</strain>
    </source>
</reference>
<dbReference type="RefSeq" id="WP_146836672.1">
    <property type="nucleotide sequence ID" value="NZ_BJVQ01000020.1"/>
</dbReference>
<dbReference type="PANTHER" id="PTHR43045:SF1">
    <property type="entry name" value="SHIKIMATE TRANSPORTER"/>
    <property type="match status" value="1"/>
</dbReference>
<feature type="transmembrane region" description="Helical" evidence="8">
    <location>
        <begin position="202"/>
        <end position="221"/>
    </location>
</feature>
<feature type="region of interest" description="Disordered" evidence="7">
    <location>
        <begin position="439"/>
        <end position="465"/>
    </location>
</feature>
<gene>
    <name evidence="10" type="ORF">CHO01_17640</name>
    <name evidence="11" type="ORF">HNR08_001311</name>
</gene>
<feature type="transmembrane region" description="Helical" evidence="8">
    <location>
        <begin position="325"/>
        <end position="341"/>
    </location>
</feature>
<keyword evidence="5 8" id="KW-1133">Transmembrane helix</keyword>
<proteinExistence type="predicted"/>
<feature type="transmembrane region" description="Helical" evidence="8">
    <location>
        <begin position="59"/>
        <end position="82"/>
    </location>
</feature>
<feature type="transmembrane region" description="Helical" evidence="8">
    <location>
        <begin position="292"/>
        <end position="313"/>
    </location>
</feature>
<sequence length="465" mass="49855">MVPSTESSAPARVVPPPPTEPSSPKGLRKAAWAGLIGTTLENYDFVIYGTASALVFSELFFPTVSPVVGMIASFSTYAVGFIARPLGGIFFSRYGDRLGRKFVLVATLFLMGTATLAIGLLPTYAQVGVLAPVLLVLCRLLQGFGAGAEQAGGMVLLAETAARNKRGRYSSLVMVGAAAGSALGAIAWILVQRLDDEALMSWGWRAIFISSILVTILALVLRRTLNESPVFAELKAEHAQPKAPIGDVVRHGRRPLLRVFLINIGGNAHSYTYQVFMASYLTTVLGVEKSLIPPMLLAGAFFAMISAFVHGIATDRFGRRPVNRFVLTCLTVLPLPAFLMITSKNTVLIFVTLILGFIVAVQGTVGSQTAWFPEMFGTRYRYAGVALAREFSSVFGGGLAPLICAALLGWFADSWIPVAVYMTAIAGMSLFVAWRSPETRGRDLSSPDDADGGDWVFEDRQGPTA</sequence>
<accession>A0A511FFP3</accession>
<keyword evidence="12" id="KW-1185">Reference proteome</keyword>
<dbReference type="Gene3D" id="1.20.1250.20">
    <property type="entry name" value="MFS general substrate transporter like domains"/>
    <property type="match status" value="2"/>
</dbReference>
<dbReference type="GO" id="GO:0005886">
    <property type="term" value="C:plasma membrane"/>
    <property type="evidence" value="ECO:0007669"/>
    <property type="project" value="UniProtKB-SubCell"/>
</dbReference>
<feature type="transmembrane region" description="Helical" evidence="8">
    <location>
        <begin position="127"/>
        <end position="148"/>
    </location>
</feature>
<evidence type="ECO:0000256" key="8">
    <source>
        <dbReference type="SAM" id="Phobius"/>
    </source>
</evidence>
<dbReference type="CDD" id="cd17369">
    <property type="entry name" value="MFS_ShiA_like"/>
    <property type="match status" value="1"/>
</dbReference>
<name>A0A511FFP3_9CELL</name>
<dbReference type="EMBL" id="JACHDN010000001">
    <property type="protein sequence ID" value="MBB5472575.1"/>
    <property type="molecule type" value="Genomic_DNA"/>
</dbReference>
<evidence type="ECO:0000313" key="12">
    <source>
        <dbReference type="Proteomes" id="UP000321723"/>
    </source>
</evidence>
<feature type="transmembrane region" description="Helical" evidence="8">
    <location>
        <begin position="169"/>
        <end position="190"/>
    </location>
</feature>
<dbReference type="Proteomes" id="UP000321723">
    <property type="component" value="Unassembled WGS sequence"/>
</dbReference>
<feature type="transmembrane region" description="Helical" evidence="8">
    <location>
        <begin position="418"/>
        <end position="434"/>
    </location>
</feature>
<keyword evidence="2" id="KW-0813">Transport</keyword>
<dbReference type="InterPro" id="IPR005829">
    <property type="entry name" value="Sugar_transporter_CS"/>
</dbReference>
<feature type="transmembrane region" description="Helical" evidence="8">
    <location>
        <begin position="102"/>
        <end position="121"/>
    </location>
</feature>
<dbReference type="InterPro" id="IPR020846">
    <property type="entry name" value="MFS_dom"/>
</dbReference>
<evidence type="ECO:0000313" key="10">
    <source>
        <dbReference type="EMBL" id="GEL46648.1"/>
    </source>
</evidence>
<organism evidence="10 12">
    <name type="scientific">Cellulomonas hominis</name>
    <dbReference type="NCBI Taxonomy" id="156981"/>
    <lineage>
        <taxon>Bacteria</taxon>
        <taxon>Bacillati</taxon>
        <taxon>Actinomycetota</taxon>
        <taxon>Actinomycetes</taxon>
        <taxon>Micrococcales</taxon>
        <taxon>Cellulomonadaceae</taxon>
        <taxon>Cellulomonas</taxon>
    </lineage>
</organism>
<dbReference type="PROSITE" id="PS50850">
    <property type="entry name" value="MFS"/>
    <property type="match status" value="1"/>
</dbReference>
<dbReference type="EMBL" id="BJVQ01000020">
    <property type="protein sequence ID" value="GEL46648.1"/>
    <property type="molecule type" value="Genomic_DNA"/>
</dbReference>
<dbReference type="SUPFAM" id="SSF103473">
    <property type="entry name" value="MFS general substrate transporter"/>
    <property type="match status" value="1"/>
</dbReference>
<keyword evidence="4 8" id="KW-0812">Transmembrane</keyword>
<feature type="region of interest" description="Disordered" evidence="7">
    <location>
        <begin position="1"/>
        <end position="26"/>
    </location>
</feature>
<dbReference type="PROSITE" id="PS00217">
    <property type="entry name" value="SUGAR_TRANSPORT_2"/>
    <property type="match status" value="1"/>
</dbReference>
<dbReference type="InterPro" id="IPR036259">
    <property type="entry name" value="MFS_trans_sf"/>
</dbReference>
<evidence type="ECO:0000256" key="3">
    <source>
        <dbReference type="ARBA" id="ARBA00022475"/>
    </source>
</evidence>
<comment type="caution">
    <text evidence="10">The sequence shown here is derived from an EMBL/GenBank/DDBJ whole genome shotgun (WGS) entry which is preliminary data.</text>
</comment>
<keyword evidence="3" id="KW-1003">Cell membrane</keyword>
<evidence type="ECO:0000256" key="2">
    <source>
        <dbReference type="ARBA" id="ARBA00022448"/>
    </source>
</evidence>
<evidence type="ECO:0000259" key="9">
    <source>
        <dbReference type="PROSITE" id="PS50850"/>
    </source>
</evidence>
<evidence type="ECO:0000256" key="7">
    <source>
        <dbReference type="SAM" id="MobiDB-lite"/>
    </source>
</evidence>